<name>A0A975R991_9GAMM</name>
<dbReference type="Pfam" id="PF14559">
    <property type="entry name" value="TPR_19"/>
    <property type="match status" value="1"/>
</dbReference>
<dbReference type="KEGG" id="mpad:KEF85_01475"/>
<evidence type="ECO:0000313" key="3">
    <source>
        <dbReference type="Proteomes" id="UP000676649"/>
    </source>
</evidence>
<dbReference type="AlphaFoldDB" id="A0A975R991"/>
<dbReference type="RefSeq" id="WP_215582904.1">
    <property type="nucleotide sequence ID" value="NZ_CP073754.1"/>
</dbReference>
<accession>A0A975R991</accession>
<reference evidence="2" key="1">
    <citation type="submission" date="2021-04" db="EMBL/GenBank/DDBJ databases">
        <title>Draft genome sequence data of methanotrophic Methylovulum sp. strain S1L and Methylomonas sp. strain S2AM isolated from boreal lake water columns.</title>
        <authorList>
            <person name="Rissanen A.J."/>
            <person name="Mangayil R."/>
            <person name="Svenning M.M."/>
            <person name="Khanongnuch R."/>
        </authorList>
    </citation>
    <scope>NUCLEOTIDE SEQUENCE</scope>
    <source>
        <strain evidence="2">S2AM</strain>
    </source>
</reference>
<dbReference type="SUPFAM" id="SSF48452">
    <property type="entry name" value="TPR-like"/>
    <property type="match status" value="1"/>
</dbReference>
<evidence type="ECO:0000256" key="1">
    <source>
        <dbReference type="SAM" id="SignalP"/>
    </source>
</evidence>
<dbReference type="Proteomes" id="UP000676649">
    <property type="component" value="Chromosome"/>
</dbReference>
<keyword evidence="3" id="KW-1185">Reference proteome</keyword>
<dbReference type="EMBL" id="CP073754">
    <property type="protein sequence ID" value="QWF71195.1"/>
    <property type="molecule type" value="Genomic_DNA"/>
</dbReference>
<feature type="chain" id="PRO_5037399712" evidence="1">
    <location>
        <begin position="20"/>
        <end position="230"/>
    </location>
</feature>
<protein>
    <submittedName>
        <fullName evidence="2">Tetratricopeptide repeat protein</fullName>
    </submittedName>
</protein>
<dbReference type="InterPro" id="IPR011990">
    <property type="entry name" value="TPR-like_helical_dom_sf"/>
</dbReference>
<dbReference type="Gene3D" id="1.25.40.10">
    <property type="entry name" value="Tetratricopeptide repeat domain"/>
    <property type="match status" value="1"/>
</dbReference>
<feature type="signal peptide" evidence="1">
    <location>
        <begin position="1"/>
        <end position="19"/>
    </location>
</feature>
<proteinExistence type="predicted"/>
<organism evidence="2 3">
    <name type="scientific">Methylomonas paludis</name>
    <dbReference type="NCBI Taxonomy" id="1173101"/>
    <lineage>
        <taxon>Bacteria</taxon>
        <taxon>Pseudomonadati</taxon>
        <taxon>Pseudomonadota</taxon>
        <taxon>Gammaproteobacteria</taxon>
        <taxon>Methylococcales</taxon>
        <taxon>Methylococcaceae</taxon>
        <taxon>Methylomonas</taxon>
    </lineage>
</organism>
<gene>
    <name evidence="2" type="ORF">KEF85_01475</name>
</gene>
<evidence type="ECO:0000313" key="2">
    <source>
        <dbReference type="EMBL" id="QWF71195.1"/>
    </source>
</evidence>
<keyword evidence="1" id="KW-0732">Signal</keyword>
<sequence>MNKATIVVFLILYSLRLQAADLLGSISELESEWALAYYAKSDIQQRQLYPALLDKAVELGKRYPQAAEPKIWQATIMITNASVQSSITALSALEAARLLLEEAIQENPKALDGSAYITLGVLYYKLPAWPVSFGDNQMAEKLLKTSLEINPHGIDANYFYADFLLEQDREREAEEYLQKALQAPVRKQQVYADTQLQNEVKVALTNSRLKKENTGNRFMSLFANSSYVSK</sequence>